<evidence type="ECO:0000256" key="8">
    <source>
        <dbReference type="ARBA" id="ARBA00048543"/>
    </source>
</evidence>
<dbReference type="EMBL" id="QAOQ01000004">
    <property type="protein sequence ID" value="PTQ97013.1"/>
    <property type="molecule type" value="Genomic_DNA"/>
</dbReference>
<dbReference type="InterPro" id="IPR026877">
    <property type="entry name" value="DXPR_C"/>
</dbReference>
<dbReference type="PIRSF" id="PIRSF006205">
    <property type="entry name" value="Dxp_reductismrs"/>
    <property type="match status" value="1"/>
</dbReference>
<feature type="binding site" evidence="9">
    <location>
        <position position="200"/>
    </location>
    <ligand>
        <name>1-deoxy-D-xylulose 5-phosphate</name>
        <dbReference type="ChEBI" id="CHEBI:57792"/>
    </ligand>
</feature>
<evidence type="ECO:0000256" key="9">
    <source>
        <dbReference type="HAMAP-Rule" id="MF_00183"/>
    </source>
</evidence>
<comment type="catalytic activity">
    <reaction evidence="8">
        <text>2-C-methyl-D-erythritol 4-phosphate + NADP(+) = 1-deoxy-D-xylulose 5-phosphate + NADPH + H(+)</text>
        <dbReference type="Rhea" id="RHEA:13717"/>
        <dbReference type="ChEBI" id="CHEBI:15378"/>
        <dbReference type="ChEBI" id="CHEBI:57783"/>
        <dbReference type="ChEBI" id="CHEBI:57792"/>
        <dbReference type="ChEBI" id="CHEBI:58262"/>
        <dbReference type="ChEBI" id="CHEBI:58349"/>
        <dbReference type="EC" id="1.1.1.267"/>
    </reaction>
    <physiologicalReaction direction="right-to-left" evidence="8">
        <dbReference type="Rhea" id="RHEA:13719"/>
    </physiologicalReaction>
</comment>
<comment type="pathway">
    <text evidence="1 9">Isoprenoid biosynthesis; isopentenyl diphosphate biosynthesis via DXP pathway; isopentenyl diphosphate from 1-deoxy-D-xylulose 5-phosphate: step 1/6.</text>
</comment>
<keyword evidence="7 9" id="KW-0414">Isoprene biosynthesis</keyword>
<evidence type="ECO:0000256" key="2">
    <source>
        <dbReference type="ARBA" id="ARBA00006825"/>
    </source>
</evidence>
<feature type="binding site" evidence="9">
    <location>
        <position position="14"/>
    </location>
    <ligand>
        <name>NADPH</name>
        <dbReference type="ChEBI" id="CHEBI:57783"/>
    </ligand>
</feature>
<feature type="domain" description="1-deoxy-D-xylulose 5-phosphate reductoisomerase N-terminal" evidence="10">
    <location>
        <begin position="7"/>
        <end position="133"/>
    </location>
</feature>
<protein>
    <recommendedName>
        <fullName evidence="9">1-deoxy-D-xylulose 5-phosphate reductoisomerase</fullName>
        <shortName evidence="9">DXP reductoisomerase</shortName>
        <ecNumber evidence="9">1.1.1.267</ecNumber>
    </recommendedName>
    <alternativeName>
        <fullName evidence="9">1-deoxyxylulose-5-phosphate reductoisomerase</fullName>
    </alternativeName>
    <alternativeName>
        <fullName evidence="9">2-C-methyl-D-erythritol 4-phosphate synthase</fullName>
    </alternativeName>
</protein>
<dbReference type="Pfam" id="PF13288">
    <property type="entry name" value="DXPR_C"/>
    <property type="match status" value="1"/>
</dbReference>
<dbReference type="Gene3D" id="3.40.50.720">
    <property type="entry name" value="NAD(P)-binding Rossmann-like Domain"/>
    <property type="match status" value="1"/>
</dbReference>
<evidence type="ECO:0000313" key="13">
    <source>
        <dbReference type="EMBL" id="PTQ97013.1"/>
    </source>
</evidence>
<sequence>MNKIKNIAVLGSTGSIGTQTLEVISENPGLFRAYAITAQNSADLLIEQALQFNPAHVVICNEEKYQQVKQTLAHTSIQVHCGAEAIKEIVTHPEIDTVLTAMVGFAGLEPTIEAIKAGKEIALANKETLVVAGDLITDLARKHHVSILPVDSEHSAIFQCLVGEQYDEIEKLILTASGGPFRGKTADVLTNVTRKEALKHPNWVMGAKITIDSATLMNKGLEVIEAKWLFNVNVDQIEVIVHPQSIVHSLVQFRDGSLKAQMGLPDMKLPIQYALGHPQRIANNYKRFSFLDYPSLSFEQPDLKTFRNLALCFDALKQGGNMPCIVNAANEVAVAGFLKDETGFLQMSDIIETCMTKMPYIAAPTMQDYLNTDKETRILAQNLIKQMPLKAVTI</sequence>
<dbReference type="GO" id="GO:0030604">
    <property type="term" value="F:1-deoxy-D-xylulose-5-phosphate reductoisomerase activity"/>
    <property type="evidence" value="ECO:0007669"/>
    <property type="project" value="UniProtKB-UniRule"/>
</dbReference>
<dbReference type="NCBIfam" id="TIGR00243">
    <property type="entry name" value="Dxr"/>
    <property type="match status" value="1"/>
</dbReference>
<comment type="cofactor">
    <cofactor evidence="9">
        <name>Mg(2+)</name>
        <dbReference type="ChEBI" id="CHEBI:18420"/>
    </cofactor>
    <cofactor evidence="9">
        <name>Mn(2+)</name>
        <dbReference type="ChEBI" id="CHEBI:29035"/>
    </cofactor>
</comment>
<feature type="binding site" evidence="9">
    <location>
        <position position="127"/>
    </location>
    <ligand>
        <name>NADPH</name>
        <dbReference type="ChEBI" id="CHEBI:57783"/>
    </ligand>
</feature>
<dbReference type="InterPro" id="IPR036291">
    <property type="entry name" value="NAD(P)-bd_dom_sf"/>
</dbReference>
<comment type="caution">
    <text evidence="9">Lacks conserved residue(s) required for the propagation of feature annotation.</text>
</comment>
<dbReference type="GO" id="GO:0016853">
    <property type="term" value="F:isomerase activity"/>
    <property type="evidence" value="ECO:0007669"/>
    <property type="project" value="UniProtKB-KW"/>
</dbReference>
<evidence type="ECO:0000259" key="11">
    <source>
        <dbReference type="Pfam" id="PF08436"/>
    </source>
</evidence>
<feature type="binding site" evidence="9">
    <location>
        <position position="126"/>
    </location>
    <ligand>
        <name>1-deoxy-D-xylulose 5-phosphate</name>
        <dbReference type="ChEBI" id="CHEBI:57792"/>
    </ligand>
</feature>
<dbReference type="UniPathway" id="UPA00056">
    <property type="reaction ID" value="UER00092"/>
</dbReference>
<dbReference type="Pfam" id="PF02670">
    <property type="entry name" value="DXP_reductoisom"/>
    <property type="match status" value="1"/>
</dbReference>
<feature type="binding site" evidence="9">
    <location>
        <position position="222"/>
    </location>
    <ligand>
        <name>Mn(2+)</name>
        <dbReference type="ChEBI" id="CHEBI:29035"/>
    </ligand>
</feature>
<feature type="binding site" evidence="9">
    <location>
        <position position="125"/>
    </location>
    <ligand>
        <name>NADPH</name>
        <dbReference type="ChEBI" id="CHEBI:57783"/>
    </ligand>
</feature>
<feature type="binding site" evidence="9">
    <location>
        <position position="15"/>
    </location>
    <ligand>
        <name>NADPH</name>
        <dbReference type="ChEBI" id="CHEBI:57783"/>
    </ligand>
</feature>
<evidence type="ECO:0000256" key="1">
    <source>
        <dbReference type="ARBA" id="ARBA00005094"/>
    </source>
</evidence>
<dbReference type="GO" id="GO:0051484">
    <property type="term" value="P:isopentenyl diphosphate biosynthetic process, methylerythritol 4-phosphate pathway involved in terpenoid biosynthetic process"/>
    <property type="evidence" value="ECO:0007669"/>
    <property type="project" value="TreeGrafter"/>
</dbReference>
<keyword evidence="13" id="KW-0413">Isomerase</keyword>
<dbReference type="GO" id="GO:0070402">
    <property type="term" value="F:NADPH binding"/>
    <property type="evidence" value="ECO:0007669"/>
    <property type="project" value="InterPro"/>
</dbReference>
<dbReference type="InterPro" id="IPR003821">
    <property type="entry name" value="DXP_reductoisomerase"/>
</dbReference>
<feature type="binding site" evidence="9">
    <location>
        <position position="206"/>
    </location>
    <ligand>
        <name>NADPH</name>
        <dbReference type="ChEBI" id="CHEBI:57783"/>
    </ligand>
</feature>
<evidence type="ECO:0000256" key="4">
    <source>
        <dbReference type="ARBA" id="ARBA00022857"/>
    </source>
</evidence>
<evidence type="ECO:0000313" key="14">
    <source>
        <dbReference type="Proteomes" id="UP000244168"/>
    </source>
</evidence>
<evidence type="ECO:0000259" key="12">
    <source>
        <dbReference type="Pfam" id="PF13288"/>
    </source>
</evidence>
<comment type="function">
    <text evidence="9">Catalyzes the NADPH-dependent rearrangement and reduction of 1-deoxy-D-xylulose-5-phosphate (DXP) to 2-C-methyl-D-erythritol 4-phosphate (MEP).</text>
</comment>
<evidence type="ECO:0000256" key="3">
    <source>
        <dbReference type="ARBA" id="ARBA00022723"/>
    </source>
</evidence>
<reference evidence="13 14" key="1">
    <citation type="submission" date="2018-04" db="EMBL/GenBank/DDBJ databases">
        <title>Genomic Encyclopedia of Archaeal and Bacterial Type Strains, Phase II (KMG-II): from individual species to whole genera.</title>
        <authorList>
            <person name="Goeker M."/>
        </authorList>
    </citation>
    <scope>NUCLEOTIDE SEQUENCE [LARGE SCALE GENOMIC DNA]</scope>
    <source>
        <strain evidence="13 14">DSM 26809</strain>
    </source>
</reference>
<feature type="binding site" evidence="9">
    <location>
        <position position="153"/>
    </location>
    <ligand>
        <name>Mn(2+)</name>
        <dbReference type="ChEBI" id="CHEBI:29035"/>
    </ligand>
</feature>
<dbReference type="Pfam" id="PF08436">
    <property type="entry name" value="DXP_redisom_C"/>
    <property type="match status" value="1"/>
</dbReference>
<keyword evidence="9" id="KW-0460">Magnesium</keyword>
<dbReference type="NCBIfam" id="NF009114">
    <property type="entry name" value="PRK12464.1"/>
    <property type="match status" value="1"/>
</dbReference>
<feature type="binding site" evidence="9">
    <location>
        <position position="13"/>
    </location>
    <ligand>
        <name>NADPH</name>
        <dbReference type="ChEBI" id="CHEBI:57783"/>
    </ligand>
</feature>
<dbReference type="HAMAP" id="MF_00183">
    <property type="entry name" value="DXP_reductoisom"/>
    <property type="match status" value="1"/>
</dbReference>
<feature type="binding site" evidence="9">
    <location>
        <position position="222"/>
    </location>
    <ligand>
        <name>1-deoxy-D-xylulose 5-phosphate</name>
        <dbReference type="ChEBI" id="CHEBI:57792"/>
    </ligand>
</feature>
<keyword evidence="4 9" id="KW-0521">NADP</keyword>
<dbReference type="InterPro" id="IPR036169">
    <property type="entry name" value="DXPR_C_sf"/>
</dbReference>
<dbReference type="GO" id="GO:0030145">
    <property type="term" value="F:manganese ion binding"/>
    <property type="evidence" value="ECO:0007669"/>
    <property type="project" value="TreeGrafter"/>
</dbReference>
<feature type="binding site" evidence="9">
    <location>
        <position position="177"/>
    </location>
    <ligand>
        <name>1-deoxy-D-xylulose 5-phosphate</name>
        <dbReference type="ChEBI" id="CHEBI:57792"/>
    </ligand>
</feature>
<feature type="binding site" evidence="9">
    <location>
        <position position="16"/>
    </location>
    <ligand>
        <name>NADPH</name>
        <dbReference type="ChEBI" id="CHEBI:57783"/>
    </ligand>
</feature>
<feature type="binding site" evidence="9">
    <location>
        <position position="213"/>
    </location>
    <ligand>
        <name>1-deoxy-D-xylulose 5-phosphate</name>
        <dbReference type="ChEBI" id="CHEBI:57792"/>
    </ligand>
</feature>
<dbReference type="EC" id="1.1.1.267" evidence="9"/>
<accession>A0A2T5JAB1</accession>
<feature type="domain" description="1-deoxy-D-xylulose 5-phosphate reductoisomerase C-terminal" evidence="11">
    <location>
        <begin position="147"/>
        <end position="230"/>
    </location>
</feature>
<feature type="domain" description="DXP reductoisomerase C-terminal" evidence="12">
    <location>
        <begin position="262"/>
        <end position="377"/>
    </location>
</feature>
<evidence type="ECO:0000259" key="10">
    <source>
        <dbReference type="Pfam" id="PF02670"/>
    </source>
</evidence>
<dbReference type="InterPro" id="IPR013644">
    <property type="entry name" value="DXP_reductoisomerase_C"/>
</dbReference>
<gene>
    <name evidence="9" type="primary">dxr</name>
    <name evidence="13" type="ORF">C8P68_104507</name>
</gene>
<dbReference type="FunFam" id="3.40.50.720:FF:000045">
    <property type="entry name" value="1-deoxy-D-xylulose 5-phosphate reductoisomerase"/>
    <property type="match status" value="1"/>
</dbReference>
<keyword evidence="6 9" id="KW-0464">Manganese</keyword>
<evidence type="ECO:0000256" key="7">
    <source>
        <dbReference type="ARBA" id="ARBA00023229"/>
    </source>
</evidence>
<proteinExistence type="inferred from homology"/>
<feature type="binding site" evidence="9">
    <location>
        <position position="152"/>
    </location>
    <ligand>
        <name>1-deoxy-D-xylulose 5-phosphate</name>
        <dbReference type="ChEBI" id="CHEBI:57792"/>
    </ligand>
</feature>
<dbReference type="Gene3D" id="1.10.1740.10">
    <property type="match status" value="1"/>
</dbReference>
<keyword evidence="3 9" id="KW-0479">Metal-binding</keyword>
<name>A0A2T5JAB1_9SPHI</name>
<feature type="binding site" evidence="9">
    <location>
        <position position="218"/>
    </location>
    <ligand>
        <name>1-deoxy-D-xylulose 5-phosphate</name>
        <dbReference type="ChEBI" id="CHEBI:57792"/>
    </ligand>
</feature>
<organism evidence="13 14">
    <name type="scientific">Mucilaginibacter yixingensis</name>
    <dbReference type="NCBI Taxonomy" id="1295612"/>
    <lineage>
        <taxon>Bacteria</taxon>
        <taxon>Pseudomonadati</taxon>
        <taxon>Bacteroidota</taxon>
        <taxon>Sphingobacteriia</taxon>
        <taxon>Sphingobacteriales</taxon>
        <taxon>Sphingobacteriaceae</taxon>
        <taxon>Mucilaginibacter</taxon>
    </lineage>
</organism>
<dbReference type="AlphaFoldDB" id="A0A2T5JAB1"/>
<dbReference type="InterPro" id="IPR013512">
    <property type="entry name" value="DXP_reductoisomerase_N"/>
</dbReference>
<feature type="binding site" evidence="9">
    <location>
        <position position="219"/>
    </location>
    <ligand>
        <name>1-deoxy-D-xylulose 5-phosphate</name>
        <dbReference type="ChEBI" id="CHEBI:57792"/>
    </ligand>
</feature>
<dbReference type="SUPFAM" id="SSF55347">
    <property type="entry name" value="Glyceraldehyde-3-phosphate dehydrogenase-like, C-terminal domain"/>
    <property type="match status" value="1"/>
</dbReference>
<dbReference type="SUPFAM" id="SSF69055">
    <property type="entry name" value="1-deoxy-D-xylulose-5-phosphate reductoisomerase, C-terminal domain"/>
    <property type="match status" value="1"/>
</dbReference>
<dbReference type="SUPFAM" id="SSF51735">
    <property type="entry name" value="NAD(P)-binding Rossmann-fold domains"/>
    <property type="match status" value="1"/>
</dbReference>
<dbReference type="PANTHER" id="PTHR30525:SF0">
    <property type="entry name" value="1-DEOXY-D-XYLULOSE 5-PHOSPHATE REDUCTOISOMERASE, CHLOROPLASTIC"/>
    <property type="match status" value="1"/>
</dbReference>
<keyword evidence="14" id="KW-1185">Reference proteome</keyword>
<dbReference type="PANTHER" id="PTHR30525">
    <property type="entry name" value="1-DEOXY-D-XYLULOSE 5-PHOSPHATE REDUCTOISOMERASE"/>
    <property type="match status" value="1"/>
</dbReference>
<comment type="similarity">
    <text evidence="2 9">Belongs to the DXR family.</text>
</comment>
<keyword evidence="5 9" id="KW-0560">Oxidoreductase</keyword>
<feature type="binding site" evidence="9">
    <location>
        <position position="153"/>
    </location>
    <ligand>
        <name>1-deoxy-D-xylulose 5-phosphate</name>
        <dbReference type="ChEBI" id="CHEBI:57792"/>
    </ligand>
</feature>
<dbReference type="Proteomes" id="UP000244168">
    <property type="component" value="Unassembled WGS sequence"/>
</dbReference>
<feature type="binding site" evidence="9">
    <location>
        <position position="151"/>
    </location>
    <ligand>
        <name>Mn(2+)</name>
        <dbReference type="ChEBI" id="CHEBI:29035"/>
    </ligand>
</feature>
<evidence type="ECO:0000256" key="6">
    <source>
        <dbReference type="ARBA" id="ARBA00023211"/>
    </source>
</evidence>
<comment type="caution">
    <text evidence="13">The sequence shown here is derived from an EMBL/GenBank/DDBJ whole genome shotgun (WGS) entry which is preliminary data.</text>
</comment>
<evidence type="ECO:0000256" key="5">
    <source>
        <dbReference type="ARBA" id="ARBA00023002"/>
    </source>
</evidence>